<dbReference type="GO" id="GO:0052645">
    <property type="term" value="P:F420-0 metabolic process"/>
    <property type="evidence" value="ECO:0007669"/>
    <property type="project" value="UniProtKB-UniRule"/>
</dbReference>
<dbReference type="UniPathway" id="UPA00071"/>
<organism evidence="7 8">
    <name type="scientific">Auraticoccus cholistanensis</name>
    <dbReference type="NCBI Taxonomy" id="2656650"/>
    <lineage>
        <taxon>Bacteria</taxon>
        <taxon>Bacillati</taxon>
        <taxon>Actinomycetota</taxon>
        <taxon>Actinomycetes</taxon>
        <taxon>Propionibacteriales</taxon>
        <taxon>Propionibacteriaceae</taxon>
        <taxon>Auraticoccus</taxon>
    </lineage>
</organism>
<dbReference type="InterPro" id="IPR025877">
    <property type="entry name" value="MobA-like_NTP_Trfase"/>
</dbReference>
<proteinExistence type="inferred from homology"/>
<dbReference type="Pfam" id="PF12804">
    <property type="entry name" value="NTP_transf_3"/>
    <property type="match status" value="1"/>
</dbReference>
<evidence type="ECO:0000256" key="2">
    <source>
        <dbReference type="ARBA" id="ARBA00022695"/>
    </source>
</evidence>
<dbReference type="EC" id="2.7.7.105" evidence="5"/>
<name>A0A6A9UVE1_9ACTN</name>
<dbReference type="EMBL" id="WPCU01000005">
    <property type="protein sequence ID" value="MVA75645.1"/>
    <property type="molecule type" value="Genomic_DNA"/>
</dbReference>
<dbReference type="GO" id="GO:0043814">
    <property type="term" value="F:phospholactate guanylyltransferase activity"/>
    <property type="evidence" value="ECO:0007669"/>
    <property type="project" value="InterPro"/>
</dbReference>
<comment type="function">
    <text evidence="5">Guanylyltransferase that catalyzes the activation of phosphoenolpyruvate (PEP) as enolpyruvoyl-2-diphospho-5'-guanosine, via the condensation of PEP with GTP. It is involved in the biosynthesis of coenzyme F420, a hydride carrier cofactor.</text>
</comment>
<dbReference type="PANTHER" id="PTHR40392:SF1">
    <property type="entry name" value="2-PHOSPHO-L-LACTATE GUANYLYLTRANSFERASE"/>
    <property type="match status" value="1"/>
</dbReference>
<gene>
    <name evidence="7" type="primary">cofC</name>
    <name evidence="5" type="synonym">fbiD</name>
    <name evidence="7" type="ORF">GC722_06345</name>
</gene>
<dbReference type="InterPro" id="IPR029044">
    <property type="entry name" value="Nucleotide-diphossugar_trans"/>
</dbReference>
<keyword evidence="2 5" id="KW-0548">Nucleotidyltransferase</keyword>
<comment type="caution">
    <text evidence="7">The sequence shown here is derived from an EMBL/GenBank/DDBJ whole genome shotgun (WGS) entry which is preliminary data.</text>
</comment>
<feature type="domain" description="MobA-like NTP transferase" evidence="6">
    <location>
        <begin position="44"/>
        <end position="163"/>
    </location>
</feature>
<keyword evidence="8" id="KW-1185">Reference proteome</keyword>
<evidence type="ECO:0000256" key="4">
    <source>
        <dbReference type="ARBA" id="ARBA00023134"/>
    </source>
</evidence>
<comment type="similarity">
    <text evidence="5">Belongs to the CofC family.</text>
</comment>
<comment type="caution">
    <text evidence="5">Lacks conserved residue(s) required for the propagation of feature annotation.</text>
</comment>
<dbReference type="Gene3D" id="3.90.550.10">
    <property type="entry name" value="Spore Coat Polysaccharide Biosynthesis Protein SpsA, Chain A"/>
    <property type="match status" value="1"/>
</dbReference>
<evidence type="ECO:0000259" key="6">
    <source>
        <dbReference type="Pfam" id="PF12804"/>
    </source>
</evidence>
<sequence length="215" mass="21072">MPSTPPPATVAALVAVKPWSRAKSRLDAVGGADRPALAQAMALDTCSALVGAGCRLVVVSDQPGLAAVLAGEGLAARVLPDPGGGLNPALALAAATATAEGASTLLAAVSDLPCLRAEDVRAVLAATGTGPGRWFVPDASGTGTTMLLARGRELTPGFEGASAARHAASGAVALAAPGPARLDVDSADDLARALATGAGPRTLAWARQLDRPPAP</sequence>
<comment type="catalytic activity">
    <reaction evidence="5">
        <text>phosphoenolpyruvate + GTP + H(+) = enolpyruvoyl-2-diphospho-5'-guanosine + diphosphate</text>
        <dbReference type="Rhea" id="RHEA:30519"/>
        <dbReference type="ChEBI" id="CHEBI:15378"/>
        <dbReference type="ChEBI" id="CHEBI:33019"/>
        <dbReference type="ChEBI" id="CHEBI:37565"/>
        <dbReference type="ChEBI" id="CHEBI:58702"/>
        <dbReference type="ChEBI" id="CHEBI:143701"/>
        <dbReference type="EC" id="2.7.7.105"/>
    </reaction>
</comment>
<dbReference type="GO" id="GO:0005525">
    <property type="term" value="F:GTP binding"/>
    <property type="evidence" value="ECO:0007669"/>
    <property type="project" value="UniProtKB-KW"/>
</dbReference>
<protein>
    <recommendedName>
        <fullName evidence="5">Phosphoenolpyruvate guanylyltransferase</fullName>
        <shortName evidence="5">PEP guanylyltransferase</shortName>
        <ecNumber evidence="5">2.7.7.105</ecNumber>
    </recommendedName>
</protein>
<keyword evidence="1 5" id="KW-0808">Transferase</keyword>
<comment type="pathway">
    <text evidence="5">Cofactor biosynthesis; coenzyme F420 biosynthesis.</text>
</comment>
<accession>A0A6A9UVE1</accession>
<dbReference type="InterPro" id="IPR002835">
    <property type="entry name" value="CofC"/>
</dbReference>
<dbReference type="NCBIfam" id="TIGR03552">
    <property type="entry name" value="F420_cofC"/>
    <property type="match status" value="1"/>
</dbReference>
<reference evidence="7 8" key="1">
    <citation type="submission" date="2019-12" db="EMBL/GenBank/DDBJ databases">
        <title>Auraticoccus cholistani sp. nov., an actinomycete isolated from soil of Cholistan desert.</title>
        <authorList>
            <person name="Cheema M.T."/>
        </authorList>
    </citation>
    <scope>NUCLEOTIDE SEQUENCE [LARGE SCALE GENOMIC DNA]</scope>
    <source>
        <strain evidence="7 8">F435</strain>
    </source>
</reference>
<evidence type="ECO:0000256" key="1">
    <source>
        <dbReference type="ARBA" id="ARBA00022679"/>
    </source>
</evidence>
<dbReference type="AlphaFoldDB" id="A0A6A9UVE1"/>
<keyword evidence="4 5" id="KW-0342">GTP-binding</keyword>
<feature type="binding site" evidence="5">
    <location>
        <position position="144"/>
    </location>
    <ligand>
        <name>phosphoenolpyruvate</name>
        <dbReference type="ChEBI" id="CHEBI:58702"/>
    </ligand>
</feature>
<dbReference type="HAMAP" id="MF_02114">
    <property type="entry name" value="CofC"/>
    <property type="match status" value="1"/>
</dbReference>
<dbReference type="RefSeq" id="WP_331714453.1">
    <property type="nucleotide sequence ID" value="NZ_WPCU01000005.1"/>
</dbReference>
<dbReference type="PANTHER" id="PTHR40392">
    <property type="entry name" value="2-PHOSPHO-L-LACTATE GUANYLYLTRANSFERASE"/>
    <property type="match status" value="1"/>
</dbReference>
<dbReference type="Proteomes" id="UP000435304">
    <property type="component" value="Unassembled WGS sequence"/>
</dbReference>
<evidence type="ECO:0000256" key="3">
    <source>
        <dbReference type="ARBA" id="ARBA00022741"/>
    </source>
</evidence>
<evidence type="ECO:0000313" key="7">
    <source>
        <dbReference type="EMBL" id="MVA75645.1"/>
    </source>
</evidence>
<evidence type="ECO:0000313" key="8">
    <source>
        <dbReference type="Proteomes" id="UP000435304"/>
    </source>
</evidence>
<feature type="binding site" evidence="5">
    <location>
        <position position="162"/>
    </location>
    <ligand>
        <name>phosphoenolpyruvate</name>
        <dbReference type="ChEBI" id="CHEBI:58702"/>
    </ligand>
</feature>
<evidence type="ECO:0000256" key="5">
    <source>
        <dbReference type="HAMAP-Rule" id="MF_02114"/>
    </source>
</evidence>
<keyword evidence="3 5" id="KW-0547">Nucleotide-binding</keyword>
<dbReference type="SUPFAM" id="SSF53448">
    <property type="entry name" value="Nucleotide-diphospho-sugar transferases"/>
    <property type="match status" value="1"/>
</dbReference>